<feature type="compositionally biased region" description="Low complexity" evidence="1">
    <location>
        <begin position="163"/>
        <end position="175"/>
    </location>
</feature>
<evidence type="ECO:0000313" key="4">
    <source>
        <dbReference type="Proteomes" id="UP001152888"/>
    </source>
</evidence>
<dbReference type="InterPro" id="IPR013761">
    <property type="entry name" value="SAM/pointed_sf"/>
</dbReference>
<feature type="compositionally biased region" description="Basic and acidic residues" evidence="1">
    <location>
        <begin position="428"/>
        <end position="437"/>
    </location>
</feature>
<feature type="domain" description="SAM" evidence="2">
    <location>
        <begin position="526"/>
        <end position="590"/>
    </location>
</feature>
<protein>
    <recommendedName>
        <fullName evidence="2">SAM domain-containing protein</fullName>
    </recommendedName>
</protein>
<comment type="caution">
    <text evidence="3">The sequence shown here is derived from an EMBL/GenBank/DDBJ whole genome shotgun (WGS) entry which is preliminary data.</text>
</comment>
<accession>A0A9P0JW20</accession>
<dbReference type="Pfam" id="PF00536">
    <property type="entry name" value="SAM_1"/>
    <property type="match status" value="1"/>
</dbReference>
<gene>
    <name evidence="3" type="ORF">ACAOBT_LOCUS3011</name>
</gene>
<dbReference type="EMBL" id="CAKOFQ010006680">
    <property type="protein sequence ID" value="CAH1959109.1"/>
    <property type="molecule type" value="Genomic_DNA"/>
</dbReference>
<feature type="compositionally biased region" description="Basic and acidic residues" evidence="1">
    <location>
        <begin position="84"/>
        <end position="98"/>
    </location>
</feature>
<dbReference type="Gene3D" id="1.10.150.50">
    <property type="entry name" value="Transcription Factor, Ets-1"/>
    <property type="match status" value="1"/>
</dbReference>
<feature type="compositionally biased region" description="Low complexity" evidence="1">
    <location>
        <begin position="139"/>
        <end position="148"/>
    </location>
</feature>
<dbReference type="AlphaFoldDB" id="A0A9P0JW20"/>
<evidence type="ECO:0000259" key="2">
    <source>
        <dbReference type="SMART" id="SM00454"/>
    </source>
</evidence>
<dbReference type="InterPro" id="IPR001660">
    <property type="entry name" value="SAM"/>
</dbReference>
<dbReference type="CDD" id="cd09487">
    <property type="entry name" value="SAM_superfamily"/>
    <property type="match status" value="1"/>
</dbReference>
<feature type="compositionally biased region" description="Basic and acidic residues" evidence="1">
    <location>
        <begin position="63"/>
        <end position="77"/>
    </location>
</feature>
<organism evidence="3 4">
    <name type="scientific">Acanthoscelides obtectus</name>
    <name type="common">Bean weevil</name>
    <name type="synonym">Bruchus obtectus</name>
    <dbReference type="NCBI Taxonomy" id="200917"/>
    <lineage>
        <taxon>Eukaryota</taxon>
        <taxon>Metazoa</taxon>
        <taxon>Ecdysozoa</taxon>
        <taxon>Arthropoda</taxon>
        <taxon>Hexapoda</taxon>
        <taxon>Insecta</taxon>
        <taxon>Pterygota</taxon>
        <taxon>Neoptera</taxon>
        <taxon>Endopterygota</taxon>
        <taxon>Coleoptera</taxon>
        <taxon>Polyphaga</taxon>
        <taxon>Cucujiformia</taxon>
        <taxon>Chrysomeloidea</taxon>
        <taxon>Chrysomelidae</taxon>
        <taxon>Bruchinae</taxon>
        <taxon>Bruchini</taxon>
        <taxon>Acanthoscelides</taxon>
    </lineage>
</organism>
<dbReference type="SUPFAM" id="SSF47769">
    <property type="entry name" value="SAM/Pointed domain"/>
    <property type="match status" value="1"/>
</dbReference>
<feature type="region of interest" description="Disordered" evidence="1">
    <location>
        <begin position="240"/>
        <end position="284"/>
    </location>
</feature>
<reference evidence="3" key="1">
    <citation type="submission" date="2022-03" db="EMBL/GenBank/DDBJ databases">
        <authorList>
            <person name="Sayadi A."/>
        </authorList>
    </citation>
    <scope>NUCLEOTIDE SEQUENCE</scope>
</reference>
<evidence type="ECO:0000313" key="3">
    <source>
        <dbReference type="EMBL" id="CAH1959109.1"/>
    </source>
</evidence>
<dbReference type="OrthoDB" id="8188202at2759"/>
<dbReference type="SMART" id="SM00454">
    <property type="entry name" value="SAM"/>
    <property type="match status" value="1"/>
</dbReference>
<feature type="compositionally biased region" description="Low complexity" evidence="1">
    <location>
        <begin position="410"/>
        <end position="421"/>
    </location>
</feature>
<keyword evidence="4" id="KW-1185">Reference proteome</keyword>
<sequence>MLGLTQAQQVDIAVSPRYPTHRTLILDTLEFLKYCKNNGLVLNSTKLRDTEKDSDDGGFLKRPQAEEHKDSGVKQKENNLQNESSEHKRDNTEDKHSQDALLGSPRKRFEGETGKSEGVYNVGQRTAKIEEDAKTQKKANPSSSANNSDYDKAGGQSSSNVDSGRGSAAYSSGRRPTGIDLNGDYDSCQASTGRKYRDEHNGGHDSEWVDIVENELRHILEPKLHELSLQDSSNRIANSTMSESISSMTPPLPPLSPGDQSSPTMTPRNSNRYKHSSLPYGSKPDYDGFKSKSYSRDVIGSSRWNGTSNQKHRMQKKLDPHALLREKQIFGLDTTDLTSTTTRSMDLESMLDGQSDSDGDISTTDARTIRKQLEGLESMYSEVLKLLGVKKHPGRYQPSDPRFNKRRYGSMSSLPSSSVSSRPIRDKRRTDERKKVRDMRGINKRFQRLESHVVTLARSVAHLSSEMRTQHLMIQEMENIRGEIAALRTQTNMLNVRSQSASRAVSSKELPTLANPARVKKLTKFFGDEPPLLRLFLRKLGYEKYASVFESERIGMVELPYLDEERLQKMGIPLGPRLRMMQEAQISVCKDNTLCIV</sequence>
<dbReference type="Proteomes" id="UP001152888">
    <property type="component" value="Unassembled WGS sequence"/>
</dbReference>
<feature type="region of interest" description="Disordered" evidence="1">
    <location>
        <begin position="392"/>
        <end position="437"/>
    </location>
</feature>
<feature type="region of interest" description="Disordered" evidence="1">
    <location>
        <begin position="49"/>
        <end position="186"/>
    </location>
</feature>
<evidence type="ECO:0000256" key="1">
    <source>
        <dbReference type="SAM" id="MobiDB-lite"/>
    </source>
</evidence>
<name>A0A9P0JW20_ACAOB</name>
<proteinExistence type="predicted"/>